<dbReference type="RefSeq" id="XP_004363935.1">
    <property type="nucleotide sequence ID" value="XM_004363878.2"/>
</dbReference>
<evidence type="ECO:0000313" key="10">
    <source>
        <dbReference type="Proteomes" id="UP000008743"/>
    </source>
</evidence>
<feature type="transmembrane region" description="Helical" evidence="8">
    <location>
        <begin position="432"/>
        <end position="451"/>
    </location>
</feature>
<keyword evidence="3 8" id="KW-0812">Transmembrane</keyword>
<organism evidence="9 10">
    <name type="scientific">Capsaspora owczarzaki (strain ATCC 30864)</name>
    <dbReference type="NCBI Taxonomy" id="595528"/>
    <lineage>
        <taxon>Eukaryota</taxon>
        <taxon>Filasterea</taxon>
        <taxon>Capsaspora</taxon>
    </lineage>
</organism>
<evidence type="ECO:0000256" key="3">
    <source>
        <dbReference type="ARBA" id="ARBA00022692"/>
    </source>
</evidence>
<dbReference type="FunCoup" id="A0A0D2X275">
    <property type="interactions" value="141"/>
</dbReference>
<reference evidence="10" key="1">
    <citation type="submission" date="2011-02" db="EMBL/GenBank/DDBJ databases">
        <title>The Genome Sequence of Capsaspora owczarzaki ATCC 30864.</title>
        <authorList>
            <person name="Russ C."/>
            <person name="Cuomo C."/>
            <person name="Burger G."/>
            <person name="Gray M.W."/>
            <person name="Holland P.W.H."/>
            <person name="King N."/>
            <person name="Lang F.B.F."/>
            <person name="Roger A.J."/>
            <person name="Ruiz-Trillo I."/>
            <person name="Young S.K."/>
            <person name="Zeng Q."/>
            <person name="Gargeya S."/>
            <person name="Alvarado L."/>
            <person name="Berlin A."/>
            <person name="Chapman S.B."/>
            <person name="Chen Z."/>
            <person name="Freedman E."/>
            <person name="Gellesch M."/>
            <person name="Goldberg J."/>
            <person name="Griggs A."/>
            <person name="Gujja S."/>
            <person name="Heilman E."/>
            <person name="Heiman D."/>
            <person name="Howarth C."/>
            <person name="Mehta T."/>
            <person name="Neiman D."/>
            <person name="Pearson M."/>
            <person name="Roberts A."/>
            <person name="Saif S."/>
            <person name="Shea T."/>
            <person name="Shenoy N."/>
            <person name="Sisk P."/>
            <person name="Stolte C."/>
            <person name="Sykes S."/>
            <person name="White J."/>
            <person name="Yandava C."/>
            <person name="Haas B."/>
            <person name="Nusbaum C."/>
            <person name="Birren B."/>
        </authorList>
    </citation>
    <scope>NUCLEOTIDE SEQUENCE</scope>
    <source>
        <strain evidence="10">ATCC 30864</strain>
    </source>
</reference>
<dbReference type="GO" id="GO:0016746">
    <property type="term" value="F:acyltransferase activity"/>
    <property type="evidence" value="ECO:0007669"/>
    <property type="project" value="UniProtKB-KW"/>
</dbReference>
<feature type="transmembrane region" description="Helical" evidence="8">
    <location>
        <begin position="20"/>
        <end position="39"/>
    </location>
</feature>
<dbReference type="OrthoDB" id="286734at2759"/>
<dbReference type="EMBL" id="KE346363">
    <property type="protein sequence ID" value="KJE92069.1"/>
    <property type="molecule type" value="Genomic_DNA"/>
</dbReference>
<feature type="transmembrane region" description="Helical" evidence="8">
    <location>
        <begin position="164"/>
        <end position="183"/>
    </location>
</feature>
<name>A0A0D2X275_CAPO3</name>
<keyword evidence="6" id="KW-0012">Acyltransferase</keyword>
<sequence length="500" mass="55553">MLAFDVDAWLEPHALTLGFSVDKLKLVICLLAAYLISFGHKMLPSPTTKHLYSATAGFLFGIFCFGLTQMALPLAMAIPVYALSFVPNPKVPLVSFVFCLFFMCICHMVRQYYDYGGYTLDVTGPLMILTTKLTAYAFTVADGRRFEKCTPDQQKYATRQVPSVLEFAGFVFFYGGFLSGPGIEFQDYMRFTNLTVFPNGKIPSTIKPALMRFLAGIFFMVSVVLAGQFIPNMYIKTAEFQNDRSFFFKVFYVITGVASSRLPYYFAWIMAEGGCVAAGLGYNGVDKSGQIQWNGVANVNPIAIETATSFKVVIDNWNINTSNWLRRYVYERLTPAGKKAPLYVTVATYMTSAFWHGFYPGYYLTFACGALVTETARNLRRRFRPLVMEADGKTPKPTKVAYDAAGWFVTQFTLDYICAAFIILTIEDSLNFYESIYFCGHIGIALAMLYFNQVAKQERAAAKRAAREAKDGAAPVAAPATTAASPVAASSPVTRSRKAD</sequence>
<feature type="transmembrane region" description="Helical" evidence="8">
    <location>
        <begin position="246"/>
        <end position="266"/>
    </location>
</feature>
<evidence type="ECO:0000256" key="1">
    <source>
        <dbReference type="ARBA" id="ARBA00004141"/>
    </source>
</evidence>
<evidence type="ECO:0000256" key="8">
    <source>
        <dbReference type="SAM" id="Phobius"/>
    </source>
</evidence>
<feature type="transmembrane region" description="Helical" evidence="8">
    <location>
        <begin position="361"/>
        <end position="379"/>
    </location>
</feature>
<dbReference type="OMA" id="WHGTRPG"/>
<dbReference type="AlphaFoldDB" id="A0A0D2X275"/>
<dbReference type="InterPro" id="IPR004299">
    <property type="entry name" value="MBOAT_fam"/>
</dbReference>
<protein>
    <submittedName>
        <fullName evidence="9">Uncharacterized protein</fullName>
    </submittedName>
</protein>
<dbReference type="PhylomeDB" id="A0A0D2X275"/>
<feature type="transmembrane region" description="Helical" evidence="8">
    <location>
        <begin position="213"/>
        <end position="234"/>
    </location>
</feature>
<dbReference type="Proteomes" id="UP000008743">
    <property type="component" value="Unassembled WGS sequence"/>
</dbReference>
<feature type="transmembrane region" description="Helical" evidence="8">
    <location>
        <begin position="51"/>
        <end position="71"/>
    </location>
</feature>
<evidence type="ECO:0000256" key="4">
    <source>
        <dbReference type="ARBA" id="ARBA00022989"/>
    </source>
</evidence>
<feature type="compositionally biased region" description="Low complexity" evidence="7">
    <location>
        <begin position="472"/>
        <end position="494"/>
    </location>
</feature>
<keyword evidence="2" id="KW-0808">Transferase</keyword>
<keyword evidence="5 8" id="KW-0472">Membrane</keyword>
<dbReference type="InterPro" id="IPR049941">
    <property type="entry name" value="LPLAT_7/PORCN-like"/>
</dbReference>
<dbReference type="PANTHER" id="PTHR13906:SF4">
    <property type="entry name" value="LYSOPHOSPHOLIPID ACYLTRANSFERASE 6"/>
    <property type="match status" value="1"/>
</dbReference>
<keyword evidence="4 8" id="KW-1133">Transmembrane helix</keyword>
<dbReference type="GO" id="GO:0030258">
    <property type="term" value="P:lipid modification"/>
    <property type="evidence" value="ECO:0007669"/>
    <property type="project" value="TreeGrafter"/>
</dbReference>
<evidence type="ECO:0000256" key="2">
    <source>
        <dbReference type="ARBA" id="ARBA00022679"/>
    </source>
</evidence>
<feature type="region of interest" description="Disordered" evidence="7">
    <location>
        <begin position="472"/>
        <end position="500"/>
    </location>
</feature>
<evidence type="ECO:0000256" key="7">
    <source>
        <dbReference type="SAM" id="MobiDB-lite"/>
    </source>
</evidence>
<evidence type="ECO:0000313" key="9">
    <source>
        <dbReference type="EMBL" id="KJE92069.1"/>
    </source>
</evidence>
<gene>
    <name evidence="9" type="ORF">CAOG_003096</name>
</gene>
<dbReference type="GO" id="GO:0016020">
    <property type="term" value="C:membrane"/>
    <property type="evidence" value="ECO:0007669"/>
    <property type="project" value="UniProtKB-SubCell"/>
</dbReference>
<evidence type="ECO:0000256" key="6">
    <source>
        <dbReference type="ARBA" id="ARBA00023315"/>
    </source>
</evidence>
<dbReference type="InParanoid" id="A0A0D2X275"/>
<feature type="transmembrane region" description="Helical" evidence="8">
    <location>
        <begin position="91"/>
        <end position="109"/>
    </location>
</feature>
<dbReference type="eggNOG" id="KOG2704">
    <property type="taxonomic scope" value="Eukaryota"/>
</dbReference>
<accession>A0A0D2X275</accession>
<dbReference type="PANTHER" id="PTHR13906">
    <property type="entry name" value="PORCUPINE"/>
    <property type="match status" value="1"/>
</dbReference>
<keyword evidence="10" id="KW-1185">Reference proteome</keyword>
<proteinExistence type="predicted"/>
<comment type="subcellular location">
    <subcellularLocation>
        <location evidence="1">Membrane</location>
        <topology evidence="1">Multi-pass membrane protein</topology>
    </subcellularLocation>
</comment>
<dbReference type="Pfam" id="PF03062">
    <property type="entry name" value="MBOAT"/>
    <property type="match status" value="1"/>
</dbReference>
<feature type="transmembrane region" description="Helical" evidence="8">
    <location>
        <begin position="400"/>
        <end position="426"/>
    </location>
</feature>
<dbReference type="STRING" id="595528.A0A0D2X275"/>
<evidence type="ECO:0000256" key="5">
    <source>
        <dbReference type="ARBA" id="ARBA00023136"/>
    </source>
</evidence>